<dbReference type="Gene3D" id="3.30.1490.330">
    <property type="match status" value="1"/>
</dbReference>
<proteinExistence type="predicted"/>
<dbReference type="AlphaFoldDB" id="A0A9X3LDC5"/>
<sequence>MIDPQFQLERQKVYARVPYFFPDLYEVEYALLDIKKHSLAEVKDIRKAAEQVGAIFRKVVPLLRELDDETLLQLGIPSEALAYCRLKSIPQDTIIGRLDFVVSESGIKLMEFNSDTPTFIKEAFQANDYVCNYYGAANPNETSVDLLRKEMRKAVAASWNHLNRPGTPKIVFTSHGDNIEDLWTTRFLQEHLDLPSEYVSLDQLQILTEPVEENGVITDSGLFTPSGERIDILYRQTYPIEHLVNDKEPTTNENIGQELIKLIIENKVMVLNPPSAFLLQSKAVQALIWGLHEENLYFTTEEQQVIGQYFLPTYLEPDKFLTLNMPYVRKPSLGREGDTVEIFNGAGETIDEEPQKTYIDNLPVYQAFYPLPETEVQTTLGTKHVHLMYGCFLLNDKAGAIGIRAGGAITNNLSYFLPIGIEEKLKG</sequence>
<reference evidence="7" key="1">
    <citation type="submission" date="2022-05" db="EMBL/GenBank/DDBJ databases">
        <authorList>
            <person name="Colautti A."/>
            <person name="Iacumin L."/>
        </authorList>
    </citation>
    <scope>NUCLEOTIDE SEQUENCE</scope>
    <source>
        <strain evidence="7">SK 55</strain>
    </source>
</reference>
<name>A0A9X3LDC5_9BACL</name>
<keyword evidence="4" id="KW-0067">ATP-binding</keyword>
<gene>
    <name evidence="7" type="ORF">M9R32_01905</name>
</gene>
<accession>A0A9X3LDC5</accession>
<evidence type="ECO:0000256" key="2">
    <source>
        <dbReference type="ARBA" id="ARBA00022723"/>
    </source>
</evidence>
<evidence type="ECO:0000256" key="5">
    <source>
        <dbReference type="ARBA" id="ARBA00022842"/>
    </source>
</evidence>
<keyword evidence="8" id="KW-1185">Reference proteome</keyword>
<evidence type="ECO:0000313" key="7">
    <source>
        <dbReference type="EMBL" id="MCZ8535943.1"/>
    </source>
</evidence>
<feature type="domain" description="Glutathionylspermidine synthase pre-ATP-grasp-like" evidence="6">
    <location>
        <begin position="34"/>
        <end position="419"/>
    </location>
</feature>
<dbReference type="RefSeq" id="WP_269925043.1">
    <property type="nucleotide sequence ID" value="NZ_JAMKBJ010000001.1"/>
</dbReference>
<evidence type="ECO:0000256" key="1">
    <source>
        <dbReference type="ARBA" id="ARBA00022598"/>
    </source>
</evidence>
<evidence type="ECO:0000256" key="4">
    <source>
        <dbReference type="ARBA" id="ARBA00022840"/>
    </source>
</evidence>
<organism evidence="7 8">
    <name type="scientific">Paenisporosarcina quisquiliarum</name>
    <dbReference type="NCBI Taxonomy" id="365346"/>
    <lineage>
        <taxon>Bacteria</taxon>
        <taxon>Bacillati</taxon>
        <taxon>Bacillota</taxon>
        <taxon>Bacilli</taxon>
        <taxon>Bacillales</taxon>
        <taxon>Caryophanaceae</taxon>
        <taxon>Paenisporosarcina</taxon>
    </lineage>
</organism>
<dbReference type="Pfam" id="PF03738">
    <property type="entry name" value="GSP_synth"/>
    <property type="match status" value="1"/>
</dbReference>
<protein>
    <submittedName>
        <fullName evidence="7">Glutathionylspermidine synthase family protein</fullName>
    </submittedName>
</protein>
<evidence type="ECO:0000259" key="6">
    <source>
        <dbReference type="Pfam" id="PF03738"/>
    </source>
</evidence>
<evidence type="ECO:0000256" key="3">
    <source>
        <dbReference type="ARBA" id="ARBA00022741"/>
    </source>
</evidence>
<dbReference type="GO" id="GO:0005524">
    <property type="term" value="F:ATP binding"/>
    <property type="evidence" value="ECO:0007669"/>
    <property type="project" value="UniProtKB-KW"/>
</dbReference>
<keyword evidence="1" id="KW-0436">Ligase</keyword>
<dbReference type="SUPFAM" id="SSF56059">
    <property type="entry name" value="Glutathione synthetase ATP-binding domain-like"/>
    <property type="match status" value="1"/>
</dbReference>
<evidence type="ECO:0000313" key="8">
    <source>
        <dbReference type="Proteomes" id="UP001152173"/>
    </source>
</evidence>
<keyword evidence="3" id="KW-0547">Nucleotide-binding</keyword>
<dbReference type="GO" id="GO:0046872">
    <property type="term" value="F:metal ion binding"/>
    <property type="evidence" value="ECO:0007669"/>
    <property type="project" value="UniProtKB-KW"/>
</dbReference>
<keyword evidence="2" id="KW-0479">Metal-binding</keyword>
<comment type="caution">
    <text evidence="7">The sequence shown here is derived from an EMBL/GenBank/DDBJ whole genome shotgun (WGS) entry which is preliminary data.</text>
</comment>
<keyword evidence="5" id="KW-0460">Magnesium</keyword>
<dbReference type="GO" id="GO:0016874">
    <property type="term" value="F:ligase activity"/>
    <property type="evidence" value="ECO:0007669"/>
    <property type="project" value="UniProtKB-KW"/>
</dbReference>
<dbReference type="Proteomes" id="UP001152173">
    <property type="component" value="Unassembled WGS sequence"/>
</dbReference>
<dbReference type="InterPro" id="IPR005494">
    <property type="entry name" value="GSPS_pre-ATP-grasp-like_dom"/>
</dbReference>
<dbReference type="EMBL" id="JAMKBJ010000001">
    <property type="protein sequence ID" value="MCZ8535943.1"/>
    <property type="molecule type" value="Genomic_DNA"/>
</dbReference>